<dbReference type="SUPFAM" id="SSF48371">
    <property type="entry name" value="ARM repeat"/>
    <property type="match status" value="1"/>
</dbReference>
<evidence type="ECO:0000256" key="1">
    <source>
        <dbReference type="ARBA" id="ARBA00004544"/>
    </source>
</evidence>
<dbReference type="VEuPathDB" id="VectorBase:LDEU010195"/>
<dbReference type="EMBL" id="NCKV01010585">
    <property type="protein sequence ID" value="RWS21845.1"/>
    <property type="molecule type" value="Genomic_DNA"/>
</dbReference>
<proteinExistence type="inferred from homology"/>
<dbReference type="InterPro" id="IPR008376">
    <property type="entry name" value="Chaperone_Ric-8_A/B"/>
</dbReference>
<dbReference type="GO" id="GO:0005938">
    <property type="term" value="C:cell cortex"/>
    <property type="evidence" value="ECO:0007669"/>
    <property type="project" value="UniProtKB-SubCell"/>
</dbReference>
<dbReference type="GO" id="GO:0007186">
    <property type="term" value="P:G protein-coupled receptor signaling pathway"/>
    <property type="evidence" value="ECO:0007669"/>
    <property type="project" value="TreeGrafter"/>
</dbReference>
<comment type="caution">
    <text evidence="7">The sequence shown here is derived from an EMBL/GenBank/DDBJ whole genome shotgun (WGS) entry which is preliminary data.</text>
</comment>
<evidence type="ECO:0000313" key="7">
    <source>
        <dbReference type="EMBL" id="RWS21845.1"/>
    </source>
</evidence>
<gene>
    <name evidence="7" type="ORF">B4U80_11198</name>
</gene>
<evidence type="ECO:0000256" key="4">
    <source>
        <dbReference type="ARBA" id="ARBA00022658"/>
    </source>
</evidence>
<comment type="subcellular location">
    <subcellularLocation>
        <location evidence="1">Cytoplasm</location>
        <location evidence="1">Cell cortex</location>
    </subcellularLocation>
</comment>
<protein>
    <submittedName>
        <fullName evidence="7">Synembryn-A-like protein</fullName>
    </submittedName>
</protein>
<evidence type="ECO:0000256" key="3">
    <source>
        <dbReference type="ARBA" id="ARBA00022490"/>
    </source>
</evidence>
<feature type="compositionally biased region" description="Basic residues" evidence="6">
    <location>
        <begin position="215"/>
        <end position="224"/>
    </location>
</feature>
<dbReference type="PANTHER" id="PTHR12425:SF5">
    <property type="entry name" value="SYNEMBRYN"/>
    <property type="match status" value="1"/>
</dbReference>
<evidence type="ECO:0000256" key="2">
    <source>
        <dbReference type="ARBA" id="ARBA00009049"/>
    </source>
</evidence>
<dbReference type="AlphaFoldDB" id="A0A443S2U6"/>
<dbReference type="InterPro" id="IPR011989">
    <property type="entry name" value="ARM-like"/>
</dbReference>
<dbReference type="Pfam" id="PF10165">
    <property type="entry name" value="Ric8"/>
    <property type="match status" value="1"/>
</dbReference>
<dbReference type="InterPro" id="IPR016024">
    <property type="entry name" value="ARM-type_fold"/>
</dbReference>
<keyword evidence="8" id="KW-1185">Reference proteome</keyword>
<dbReference type="GO" id="GO:0005085">
    <property type="term" value="F:guanyl-nucleotide exchange factor activity"/>
    <property type="evidence" value="ECO:0007669"/>
    <property type="project" value="UniProtKB-KW"/>
</dbReference>
<feature type="compositionally biased region" description="Basic and acidic residues" evidence="6">
    <location>
        <begin position="225"/>
        <end position="243"/>
    </location>
</feature>
<reference evidence="7 8" key="1">
    <citation type="journal article" date="2018" name="Gigascience">
        <title>Genomes of trombidid mites reveal novel predicted allergens and laterally-transferred genes associated with secondary metabolism.</title>
        <authorList>
            <person name="Dong X."/>
            <person name="Chaisiri K."/>
            <person name="Xia D."/>
            <person name="Armstrong S.D."/>
            <person name="Fang Y."/>
            <person name="Donnelly M.J."/>
            <person name="Kadowaki T."/>
            <person name="McGarry J.W."/>
            <person name="Darby A.C."/>
            <person name="Makepeace B.L."/>
        </authorList>
    </citation>
    <scope>NUCLEOTIDE SEQUENCE [LARGE SCALE GENOMIC DNA]</scope>
    <source>
        <strain evidence="7">UoL-UT</strain>
    </source>
</reference>
<keyword evidence="5" id="KW-0143">Chaperone</keyword>
<dbReference type="InterPro" id="IPR019318">
    <property type="entry name" value="Gua_nucleotide_exch_fac_Ric8"/>
</dbReference>
<feature type="region of interest" description="Disordered" evidence="6">
    <location>
        <begin position="212"/>
        <end position="243"/>
    </location>
</feature>
<organism evidence="7 8">
    <name type="scientific">Leptotrombidium deliense</name>
    <dbReference type="NCBI Taxonomy" id="299467"/>
    <lineage>
        <taxon>Eukaryota</taxon>
        <taxon>Metazoa</taxon>
        <taxon>Ecdysozoa</taxon>
        <taxon>Arthropoda</taxon>
        <taxon>Chelicerata</taxon>
        <taxon>Arachnida</taxon>
        <taxon>Acari</taxon>
        <taxon>Acariformes</taxon>
        <taxon>Trombidiformes</taxon>
        <taxon>Prostigmata</taxon>
        <taxon>Anystina</taxon>
        <taxon>Parasitengona</taxon>
        <taxon>Trombiculoidea</taxon>
        <taxon>Trombiculidae</taxon>
        <taxon>Leptotrombidium</taxon>
    </lineage>
</organism>
<sequence>EYPAMDTCLNALQLGDEEKIYTAFANFNAKNLQQFTVEESLSKKKQLVDGVFRILRDVTESNYADTYLATLRILSRDRNHLDDLFSIDKIETVLHLANLVGEEEALLTQNSNDFDSSVIVEAQKCLCNLIYNSTIIQKMCCSNSCIDGIMLRLRMYKDPQLPVEVKYFDMRMLFLLTALNPEIRPKIRDDYHGLVYLMEAIDLILKEAEEPGQKPMKKSKRKRKGNTEKTQSKESTEEETSRALHDSSVNLCCEVLKVLFNLTCNIDRENVDEVEEAHFLRLVGILHDLLLSDTKSREKREELQSHTINLLTNMPPSSFEELLVPIEEIGKINSSKYEYEDMNVEAILVLLDFLEKRLEKKPGKGMQESLAPVLTCLCEMSRANRIIRKYLRYQVLPPLKDVMKRPEDGITLRNRLVKLMTNPNTDVKELVADFLFVLCKESVGRLIKYTGYGNAAGLLANRGLMLGGRGRNNYSSESEDSDTEEYLKCKDKINPVIGCYEEPRKDPMEGMTEEQKEYEAMQLVSMMDKLTRTGVVQPCRLGEDGKPHPVEHVLELRDGNDYRKEEVDKSDDN</sequence>
<dbReference type="Proteomes" id="UP000288716">
    <property type="component" value="Unassembled WGS sequence"/>
</dbReference>
<dbReference type="STRING" id="299467.A0A443S2U6"/>
<dbReference type="PRINTS" id="PR01802">
    <property type="entry name" value="SYNEMBRYN"/>
</dbReference>
<feature type="non-terminal residue" evidence="7">
    <location>
        <position position="1"/>
    </location>
</feature>
<feature type="region of interest" description="Disordered" evidence="6">
    <location>
        <begin position="541"/>
        <end position="573"/>
    </location>
</feature>
<comment type="similarity">
    <text evidence="2">Belongs to the synembryn family.</text>
</comment>
<accession>A0A443S2U6</accession>
<evidence type="ECO:0000256" key="6">
    <source>
        <dbReference type="SAM" id="MobiDB-lite"/>
    </source>
</evidence>
<evidence type="ECO:0000313" key="8">
    <source>
        <dbReference type="Proteomes" id="UP000288716"/>
    </source>
</evidence>
<name>A0A443S2U6_9ACAR</name>
<dbReference type="Gene3D" id="1.25.10.10">
    <property type="entry name" value="Leucine-rich Repeat Variant"/>
    <property type="match status" value="1"/>
</dbReference>
<keyword evidence="3" id="KW-0963">Cytoplasm</keyword>
<evidence type="ECO:0000256" key="5">
    <source>
        <dbReference type="ARBA" id="ARBA00023186"/>
    </source>
</evidence>
<dbReference type="OrthoDB" id="5585685at2759"/>
<keyword evidence="4" id="KW-0344">Guanine-nucleotide releasing factor</keyword>
<dbReference type="PANTHER" id="PTHR12425">
    <property type="entry name" value="SYNEMBRYN"/>
    <property type="match status" value="1"/>
</dbReference>
<dbReference type="GO" id="GO:0001965">
    <property type="term" value="F:G-protein alpha-subunit binding"/>
    <property type="evidence" value="ECO:0007669"/>
    <property type="project" value="TreeGrafter"/>
</dbReference>